<dbReference type="AlphaFoldDB" id="A0A847SD52"/>
<dbReference type="InterPro" id="IPR035959">
    <property type="entry name" value="RutC-like_sf"/>
</dbReference>
<accession>A0A847SD52</accession>
<dbReference type="Pfam" id="PF01042">
    <property type="entry name" value="Ribonuc_L-PSP"/>
    <property type="match status" value="1"/>
</dbReference>
<name>A0A847SD52_9BACT</name>
<dbReference type="Gene3D" id="3.30.1330.40">
    <property type="entry name" value="RutC-like"/>
    <property type="match status" value="1"/>
</dbReference>
<organism evidence="2 3">
    <name type="scientific">Chitinophaga eiseniae</name>
    <dbReference type="NCBI Taxonomy" id="634771"/>
    <lineage>
        <taxon>Bacteria</taxon>
        <taxon>Pseudomonadati</taxon>
        <taxon>Bacteroidota</taxon>
        <taxon>Chitinophagia</taxon>
        <taxon>Chitinophagales</taxon>
        <taxon>Chitinophagaceae</taxon>
        <taxon>Chitinophaga</taxon>
    </lineage>
</organism>
<dbReference type="SUPFAM" id="SSF55298">
    <property type="entry name" value="YjgF-like"/>
    <property type="match status" value="1"/>
</dbReference>
<evidence type="ECO:0000313" key="2">
    <source>
        <dbReference type="EMBL" id="NLR77673.1"/>
    </source>
</evidence>
<dbReference type="RefSeq" id="WP_168737056.1">
    <property type="nucleotide sequence ID" value="NZ_JABAHZ010000001.1"/>
</dbReference>
<dbReference type="Proteomes" id="UP000552864">
    <property type="component" value="Unassembled WGS sequence"/>
</dbReference>
<gene>
    <name evidence="2" type="ORF">HGH91_03485</name>
</gene>
<dbReference type="GO" id="GO:0019239">
    <property type="term" value="F:deaminase activity"/>
    <property type="evidence" value="ECO:0007669"/>
    <property type="project" value="TreeGrafter"/>
</dbReference>
<dbReference type="PANTHER" id="PTHR11803:SF58">
    <property type="entry name" value="PROTEIN HMF1-RELATED"/>
    <property type="match status" value="1"/>
</dbReference>
<dbReference type="GO" id="GO:0005829">
    <property type="term" value="C:cytosol"/>
    <property type="evidence" value="ECO:0007669"/>
    <property type="project" value="TreeGrafter"/>
</dbReference>
<protein>
    <submittedName>
        <fullName evidence="2">RidA family protein</fullName>
    </submittedName>
</protein>
<keyword evidence="3" id="KW-1185">Reference proteome</keyword>
<dbReference type="CDD" id="cd00448">
    <property type="entry name" value="YjgF_YER057c_UK114_family"/>
    <property type="match status" value="1"/>
</dbReference>
<comment type="similarity">
    <text evidence="1">Belongs to the RutC family.</text>
</comment>
<sequence length="136" mass="15087">MEKIVQLINPEGLYDPTPNAYSHLAVVPPGHTLVYVAGQGGETITGHLVNDFRTQVKQAFENLAIALASQQLTLQDVIKQTTLVVAHDMEKLKILSEETLIIWPNKKFPINTLIPVPRLALDGMLIEIEVLAVKRQ</sequence>
<proteinExistence type="inferred from homology"/>
<dbReference type="PANTHER" id="PTHR11803">
    <property type="entry name" value="2-IMINOBUTANOATE/2-IMINOPROPANOATE DEAMINASE RIDA"/>
    <property type="match status" value="1"/>
</dbReference>
<dbReference type="InterPro" id="IPR006175">
    <property type="entry name" value="YjgF/YER057c/UK114"/>
</dbReference>
<evidence type="ECO:0000313" key="3">
    <source>
        <dbReference type="Proteomes" id="UP000552864"/>
    </source>
</evidence>
<evidence type="ECO:0000256" key="1">
    <source>
        <dbReference type="ARBA" id="ARBA00010552"/>
    </source>
</evidence>
<dbReference type="EMBL" id="JABAHZ010000001">
    <property type="protein sequence ID" value="NLR77673.1"/>
    <property type="molecule type" value="Genomic_DNA"/>
</dbReference>
<reference evidence="2 3" key="1">
    <citation type="submission" date="2020-04" db="EMBL/GenBank/DDBJ databases">
        <authorList>
            <person name="Yin C."/>
        </authorList>
    </citation>
    <scope>NUCLEOTIDE SEQUENCE [LARGE SCALE GENOMIC DNA]</scope>
    <source>
        <strain evidence="2 3">Ak56</strain>
    </source>
</reference>
<comment type="caution">
    <text evidence="2">The sequence shown here is derived from an EMBL/GenBank/DDBJ whole genome shotgun (WGS) entry which is preliminary data.</text>
</comment>